<dbReference type="PANTHER" id="PTHR46656:SF3">
    <property type="entry name" value="PUTATIVE-RELATED"/>
    <property type="match status" value="1"/>
</dbReference>
<gene>
    <name evidence="2" type="ORF">SAMN05444281_2638</name>
</gene>
<keyword evidence="2" id="KW-0808">Transferase</keyword>
<dbReference type="PANTHER" id="PTHR46656">
    <property type="entry name" value="PUTATIVE-RELATED"/>
    <property type="match status" value="1"/>
</dbReference>
<sequence>MNKIGVNYIGYFNEPCGLTEASISNVKALEFVGVNVNVVSYLFNHKRDVYNHQKKENAKKYPINIFHINIGTIKQFVKKTGKKQFKNRYNIAFWVWEFKEIPKDIIPYMSLFDEIWTASDFCVDIFSAKAPCPVISIPHPVQIPTSALSKRDLTLEEDTFNFLTIFDSHSAILRKNPFAVVKAFKKAFTQNEKATLIIKSIGLDDFPEEKQKLENILKENHNIRVINERISRQELTGLIENTDALVSLHRSEGFGLTLAEAMYFKKPVIATGYSGNMVFMNNENSFPIGYSLKPLKGSHGMLKKGFIAADANIEEAALKMRQVYKGENSIDIIENGQRFIKKELSYISIGNKMKEQLTNAKLPRNNNLLAELILKLKKI</sequence>
<dbReference type="STRING" id="1195760.SAMN05444281_2638"/>
<evidence type="ECO:0000259" key="1">
    <source>
        <dbReference type="Pfam" id="PF00534"/>
    </source>
</evidence>
<proteinExistence type="predicted"/>
<accession>A0A1M5WTH7</accession>
<dbReference type="SUPFAM" id="SSF53756">
    <property type="entry name" value="UDP-Glycosyltransferase/glycogen phosphorylase"/>
    <property type="match status" value="1"/>
</dbReference>
<dbReference type="GO" id="GO:0016757">
    <property type="term" value="F:glycosyltransferase activity"/>
    <property type="evidence" value="ECO:0007669"/>
    <property type="project" value="InterPro"/>
</dbReference>
<organism evidence="2 3">
    <name type="scientific">Wenyingzhuangia marina</name>
    <dbReference type="NCBI Taxonomy" id="1195760"/>
    <lineage>
        <taxon>Bacteria</taxon>
        <taxon>Pseudomonadati</taxon>
        <taxon>Bacteroidota</taxon>
        <taxon>Flavobacteriia</taxon>
        <taxon>Flavobacteriales</taxon>
        <taxon>Flavobacteriaceae</taxon>
        <taxon>Wenyingzhuangia</taxon>
    </lineage>
</organism>
<dbReference type="Pfam" id="PF00534">
    <property type="entry name" value="Glycos_transf_1"/>
    <property type="match status" value="1"/>
</dbReference>
<name>A0A1M5WTH7_9FLAO</name>
<dbReference type="Proteomes" id="UP000184109">
    <property type="component" value="Unassembled WGS sequence"/>
</dbReference>
<dbReference type="AlphaFoldDB" id="A0A1M5WTH7"/>
<keyword evidence="3" id="KW-1185">Reference proteome</keyword>
<reference evidence="3" key="1">
    <citation type="submission" date="2016-11" db="EMBL/GenBank/DDBJ databases">
        <authorList>
            <person name="Varghese N."/>
            <person name="Submissions S."/>
        </authorList>
    </citation>
    <scope>NUCLEOTIDE SEQUENCE [LARGE SCALE GENOMIC DNA]</scope>
    <source>
        <strain evidence="3">DSM 100572</strain>
    </source>
</reference>
<evidence type="ECO:0000313" key="3">
    <source>
        <dbReference type="Proteomes" id="UP000184109"/>
    </source>
</evidence>
<dbReference type="Gene3D" id="3.40.50.2000">
    <property type="entry name" value="Glycogen Phosphorylase B"/>
    <property type="match status" value="1"/>
</dbReference>
<feature type="domain" description="Glycosyl transferase family 1" evidence="1">
    <location>
        <begin position="172"/>
        <end position="329"/>
    </location>
</feature>
<protein>
    <submittedName>
        <fullName evidence="2">Glycosyl transferases group 1</fullName>
    </submittedName>
</protein>
<dbReference type="RefSeq" id="WP_073122289.1">
    <property type="nucleotide sequence ID" value="NZ_BMEN01000005.1"/>
</dbReference>
<dbReference type="EMBL" id="FQXQ01000006">
    <property type="protein sequence ID" value="SHH90424.1"/>
    <property type="molecule type" value="Genomic_DNA"/>
</dbReference>
<dbReference type="InterPro" id="IPR001296">
    <property type="entry name" value="Glyco_trans_1"/>
</dbReference>
<dbReference type="OrthoDB" id="9806653at2"/>
<evidence type="ECO:0000313" key="2">
    <source>
        <dbReference type="EMBL" id="SHH90424.1"/>
    </source>
</evidence>
<dbReference type="CDD" id="cd01635">
    <property type="entry name" value="Glycosyltransferase_GTB-type"/>
    <property type="match status" value="1"/>
</dbReference>